<protein>
    <recommendedName>
        <fullName evidence="5">EKC/KEOPS complex subunit BUD32</fullName>
        <ecNumber evidence="3">2.7.11.1</ecNumber>
    </recommendedName>
    <alternativeName>
        <fullName evidence="6 7">Atypical Serine/threonine protein kinase BUD32</fullName>
    </alternativeName>
    <alternativeName>
        <fullName evidence="4">EKC/KEOPS complex subunit bud32</fullName>
    </alternativeName>
</protein>
<keyword evidence="11" id="KW-0808">Transferase</keyword>
<dbReference type="PROSITE" id="PS00109">
    <property type="entry name" value="PROTEIN_KINASE_TYR"/>
    <property type="match status" value="1"/>
</dbReference>
<accession>A0A162MKR2</accession>
<dbReference type="Proteomes" id="UP000076874">
    <property type="component" value="Unassembled WGS sequence"/>
</dbReference>
<reference evidence="11 12" key="1">
    <citation type="journal article" date="2016" name="Genome Biol. Evol.">
        <title>Divergent and convergent evolution of fungal pathogenicity.</title>
        <authorList>
            <person name="Shang Y."/>
            <person name="Xiao G."/>
            <person name="Zheng P."/>
            <person name="Cen K."/>
            <person name="Zhan S."/>
            <person name="Wang C."/>
        </authorList>
    </citation>
    <scope>NUCLEOTIDE SEQUENCE [LARGE SCALE GENOMIC DNA]</scope>
    <source>
        <strain evidence="11 12">RCEF 264</strain>
    </source>
</reference>
<evidence type="ECO:0000256" key="4">
    <source>
        <dbReference type="ARBA" id="ARBA00013948"/>
    </source>
</evidence>
<evidence type="ECO:0000256" key="2">
    <source>
        <dbReference type="ARBA" id="ARBA00011534"/>
    </source>
</evidence>
<dbReference type="EC" id="2.7.11.1" evidence="3"/>
<dbReference type="InterPro" id="IPR000719">
    <property type="entry name" value="Prot_kinase_dom"/>
</dbReference>
<dbReference type="InterPro" id="IPR008266">
    <property type="entry name" value="Tyr_kinase_AS"/>
</dbReference>
<proteinExistence type="predicted"/>
<evidence type="ECO:0000256" key="3">
    <source>
        <dbReference type="ARBA" id="ARBA00012513"/>
    </source>
</evidence>
<dbReference type="GO" id="GO:0005737">
    <property type="term" value="C:cytoplasm"/>
    <property type="evidence" value="ECO:0007669"/>
    <property type="project" value="TreeGrafter"/>
</dbReference>
<dbReference type="InterPro" id="IPR050167">
    <property type="entry name" value="Ser_Thr_protein_kinase"/>
</dbReference>
<keyword evidence="12" id="KW-1185">Reference proteome</keyword>
<dbReference type="GO" id="GO:0004674">
    <property type="term" value="F:protein serine/threonine kinase activity"/>
    <property type="evidence" value="ECO:0007669"/>
    <property type="project" value="UniProtKB-EC"/>
</dbReference>
<dbReference type="EMBL" id="AZHD01000005">
    <property type="protein sequence ID" value="OAA63400.1"/>
    <property type="molecule type" value="Genomic_DNA"/>
</dbReference>
<comment type="catalytic activity">
    <reaction evidence="9">
        <text>L-seryl-[protein] + ATP = O-phospho-L-seryl-[protein] + ADP + H(+)</text>
        <dbReference type="Rhea" id="RHEA:17989"/>
        <dbReference type="Rhea" id="RHEA-COMP:9863"/>
        <dbReference type="Rhea" id="RHEA-COMP:11604"/>
        <dbReference type="ChEBI" id="CHEBI:15378"/>
        <dbReference type="ChEBI" id="CHEBI:29999"/>
        <dbReference type="ChEBI" id="CHEBI:30616"/>
        <dbReference type="ChEBI" id="CHEBI:83421"/>
        <dbReference type="ChEBI" id="CHEBI:456216"/>
        <dbReference type="EC" id="2.7.11.1"/>
    </reaction>
</comment>
<dbReference type="Pfam" id="PF00069">
    <property type="entry name" value="Pkinase"/>
    <property type="match status" value="1"/>
</dbReference>
<comment type="caution">
    <text evidence="11">The sequence shown here is derived from an EMBL/GenBank/DDBJ whole genome shotgun (WGS) entry which is preliminary data.</text>
</comment>
<dbReference type="AlphaFoldDB" id="A0A162MKR2"/>
<evidence type="ECO:0000313" key="11">
    <source>
        <dbReference type="EMBL" id="OAA63400.1"/>
    </source>
</evidence>
<evidence type="ECO:0000256" key="5">
    <source>
        <dbReference type="ARBA" id="ARBA00019973"/>
    </source>
</evidence>
<organism evidence="11 12">
    <name type="scientific">Niveomyces insectorum RCEF 264</name>
    <dbReference type="NCBI Taxonomy" id="1081102"/>
    <lineage>
        <taxon>Eukaryota</taxon>
        <taxon>Fungi</taxon>
        <taxon>Dikarya</taxon>
        <taxon>Ascomycota</taxon>
        <taxon>Pezizomycotina</taxon>
        <taxon>Sordariomycetes</taxon>
        <taxon>Hypocreomycetidae</taxon>
        <taxon>Hypocreales</taxon>
        <taxon>Cordycipitaceae</taxon>
        <taxon>Niveomyces</taxon>
    </lineage>
</organism>
<evidence type="ECO:0000256" key="6">
    <source>
        <dbReference type="ARBA" id="ARBA00030980"/>
    </source>
</evidence>
<dbReference type="PANTHER" id="PTHR23257">
    <property type="entry name" value="SERINE-THREONINE PROTEIN KINASE"/>
    <property type="match status" value="1"/>
</dbReference>
<evidence type="ECO:0000313" key="12">
    <source>
        <dbReference type="Proteomes" id="UP000076874"/>
    </source>
</evidence>
<dbReference type="GO" id="GO:0005524">
    <property type="term" value="F:ATP binding"/>
    <property type="evidence" value="ECO:0007669"/>
    <property type="project" value="InterPro"/>
</dbReference>
<dbReference type="OrthoDB" id="4868353at2759"/>
<gene>
    <name evidence="11" type="ORF">SPI_03563</name>
</gene>
<evidence type="ECO:0000256" key="8">
    <source>
        <dbReference type="ARBA" id="ARBA00047899"/>
    </source>
</evidence>
<evidence type="ECO:0000256" key="9">
    <source>
        <dbReference type="ARBA" id="ARBA00048679"/>
    </source>
</evidence>
<comment type="subunit">
    <text evidence="2">Component of the EKC/KEOPS complex composed of at least BUD32, CGI121, GON7, KAE1 and PCC1; the whole complex dimerizes.</text>
</comment>
<dbReference type="GO" id="GO:0007165">
    <property type="term" value="P:signal transduction"/>
    <property type="evidence" value="ECO:0007669"/>
    <property type="project" value="TreeGrafter"/>
</dbReference>
<keyword evidence="11" id="KW-0418">Kinase</keyword>
<dbReference type="InterPro" id="IPR011009">
    <property type="entry name" value="Kinase-like_dom_sf"/>
</dbReference>
<evidence type="ECO:0000256" key="7">
    <source>
        <dbReference type="ARBA" id="ARBA00033194"/>
    </source>
</evidence>
<evidence type="ECO:0000256" key="1">
    <source>
        <dbReference type="ARBA" id="ARBA00003747"/>
    </source>
</evidence>
<dbReference type="SUPFAM" id="SSF56112">
    <property type="entry name" value="Protein kinase-like (PK-like)"/>
    <property type="match status" value="1"/>
</dbReference>
<comment type="function">
    <text evidence="1">Component of the EKC/KEOPS complex that is required for the formation of a threonylcarbamoyl group on adenosine at position 37 (t(6)A37) in tRNAs that read codons beginning with adenine. The complex is probably involved in the transfer of the threonylcarbamoyl moiety of threonylcarbamoyl-AMP (TC-AMP) to the N6 group of A37. BUD32 has ATPase activity in the context of the EKC/KEOPS complex and likely plays a supporting role to the catalytic subunit KAE1. The EKC/KEOPS complex also promotes both telomere uncapping and telomere elongation. The complex is required for efficient recruitment of transcriptional coactivators.</text>
</comment>
<dbReference type="PANTHER" id="PTHR23257:SF963">
    <property type="entry name" value="AT08303P"/>
    <property type="match status" value="1"/>
</dbReference>
<sequence>MDLNVKHDGAVETVAAPTRFVAPELRRKGWWRSIVGCGASSFVTTTDGITALKGHQVWEDGKLRADYEDDCEDSLAREARVYALLGPHPHVLRCFGLEDVHPEGKGVHALRIEFAPGGDVRGFIRGSGAVPPLSCRLRLARDVTEAVAYIHRCGVRHCDLTCRNLFLCGDISDPRAWCIKLGDFGGAVVESDIQNGEYLNYIYEEQAYELPLRGRGDYASRPPRKRELFALGSALFELVAWCKPYEGLKEDEIEAKYADEQFPALDKGDVTAVAPIVRDCWAEQYDNAGDIVKALDGLLAAQLNDNWKRVKLDKHDSFVKKRGRSA</sequence>
<evidence type="ECO:0000259" key="10">
    <source>
        <dbReference type="PROSITE" id="PS50011"/>
    </source>
</evidence>
<dbReference type="STRING" id="1081102.A0A162MKR2"/>
<dbReference type="PROSITE" id="PS50011">
    <property type="entry name" value="PROTEIN_KINASE_DOM"/>
    <property type="match status" value="1"/>
</dbReference>
<comment type="catalytic activity">
    <reaction evidence="8">
        <text>L-threonyl-[protein] + ATP = O-phospho-L-threonyl-[protein] + ADP + H(+)</text>
        <dbReference type="Rhea" id="RHEA:46608"/>
        <dbReference type="Rhea" id="RHEA-COMP:11060"/>
        <dbReference type="Rhea" id="RHEA-COMP:11605"/>
        <dbReference type="ChEBI" id="CHEBI:15378"/>
        <dbReference type="ChEBI" id="CHEBI:30013"/>
        <dbReference type="ChEBI" id="CHEBI:30616"/>
        <dbReference type="ChEBI" id="CHEBI:61977"/>
        <dbReference type="ChEBI" id="CHEBI:456216"/>
        <dbReference type="EC" id="2.7.11.1"/>
    </reaction>
</comment>
<feature type="domain" description="Protein kinase" evidence="10">
    <location>
        <begin position="20"/>
        <end position="318"/>
    </location>
</feature>
<dbReference type="Gene3D" id="1.10.510.10">
    <property type="entry name" value="Transferase(Phosphotransferase) domain 1"/>
    <property type="match status" value="1"/>
</dbReference>
<name>A0A162MKR2_9HYPO</name>